<dbReference type="PROSITE" id="PS50002">
    <property type="entry name" value="SH3"/>
    <property type="match status" value="2"/>
</dbReference>
<feature type="repeat" description="TPR" evidence="8">
    <location>
        <begin position="38"/>
        <end position="71"/>
    </location>
</feature>
<dbReference type="PROSITE" id="PS50005">
    <property type="entry name" value="TPR"/>
    <property type="match status" value="1"/>
</dbReference>
<feature type="compositionally biased region" description="Pro residues" evidence="9">
    <location>
        <begin position="317"/>
        <end position="337"/>
    </location>
</feature>
<dbReference type="InterPro" id="IPR053793">
    <property type="entry name" value="PB1-like"/>
</dbReference>
<evidence type="ECO:0000313" key="13">
    <source>
        <dbReference type="RefSeq" id="XP_019643391.1"/>
    </source>
</evidence>
<protein>
    <submittedName>
        <fullName evidence="13">Neutrophil cytosol factor 2-like isoform X1</fullName>
    </submittedName>
</protein>
<evidence type="ECO:0000256" key="2">
    <source>
        <dbReference type="ARBA" id="ARBA00008051"/>
    </source>
</evidence>
<feature type="region of interest" description="Disordered" evidence="9">
    <location>
        <begin position="217"/>
        <end position="252"/>
    </location>
</feature>
<feature type="domain" description="PB1" evidence="11">
    <location>
        <begin position="406"/>
        <end position="487"/>
    </location>
</feature>
<dbReference type="OrthoDB" id="9450131at2759"/>
<dbReference type="PRINTS" id="PR00452">
    <property type="entry name" value="SH3DOMAIN"/>
</dbReference>
<dbReference type="InterPro" id="IPR036028">
    <property type="entry name" value="SH3-like_dom_sf"/>
</dbReference>
<dbReference type="FunFam" id="1.25.40.10:FF:000017">
    <property type="entry name" value="NADPH oxidase regulator NoxR"/>
    <property type="match status" value="1"/>
</dbReference>
<proteinExistence type="inferred from homology"/>
<keyword evidence="3 7" id="KW-0728">SH3 domain</keyword>
<evidence type="ECO:0000259" key="10">
    <source>
        <dbReference type="PROSITE" id="PS50002"/>
    </source>
</evidence>
<dbReference type="SUPFAM" id="SSF50044">
    <property type="entry name" value="SH3-domain"/>
    <property type="match status" value="2"/>
</dbReference>
<dbReference type="GO" id="GO:0016176">
    <property type="term" value="F:superoxide-generating NADPH oxidase activator activity"/>
    <property type="evidence" value="ECO:0007669"/>
    <property type="project" value="TreeGrafter"/>
</dbReference>
<evidence type="ECO:0000256" key="3">
    <source>
        <dbReference type="ARBA" id="ARBA00022443"/>
    </source>
</evidence>
<keyword evidence="6 8" id="KW-0802">TPR repeat</keyword>
<dbReference type="PANTHER" id="PTHR15175">
    <property type="entry name" value="NEUTROPHIL CYTOSOLIC FACTOR 2, NEUTROPHIL NADPH OXIDASE FACTOR 2"/>
    <property type="match status" value="1"/>
</dbReference>
<dbReference type="InterPro" id="IPR001452">
    <property type="entry name" value="SH3_domain"/>
</dbReference>
<dbReference type="GO" id="GO:0042554">
    <property type="term" value="P:superoxide anion generation"/>
    <property type="evidence" value="ECO:0007669"/>
    <property type="project" value="TreeGrafter"/>
</dbReference>
<dbReference type="Pfam" id="PF00018">
    <property type="entry name" value="SH3_1"/>
    <property type="match status" value="1"/>
</dbReference>
<feature type="compositionally biased region" description="Pro residues" evidence="9">
    <location>
        <begin position="356"/>
        <end position="367"/>
    </location>
</feature>
<dbReference type="InterPro" id="IPR000270">
    <property type="entry name" value="PB1_dom"/>
</dbReference>
<dbReference type="Gene3D" id="2.30.30.40">
    <property type="entry name" value="SH3 Domains"/>
    <property type="match status" value="2"/>
</dbReference>
<keyword evidence="12" id="KW-1185">Reference proteome</keyword>
<dbReference type="InterPro" id="IPR011990">
    <property type="entry name" value="TPR-like_helical_dom_sf"/>
</dbReference>
<evidence type="ECO:0000256" key="5">
    <source>
        <dbReference type="ARBA" id="ARBA00022737"/>
    </source>
</evidence>
<organism evidence="12 13">
    <name type="scientific">Branchiostoma belcheri</name>
    <name type="common">Amphioxus</name>
    <dbReference type="NCBI Taxonomy" id="7741"/>
    <lineage>
        <taxon>Eukaryota</taxon>
        <taxon>Metazoa</taxon>
        <taxon>Chordata</taxon>
        <taxon>Cephalochordata</taxon>
        <taxon>Leptocardii</taxon>
        <taxon>Amphioxiformes</taxon>
        <taxon>Branchiostomatidae</taxon>
        <taxon>Branchiostoma</taxon>
    </lineage>
</organism>
<gene>
    <name evidence="13" type="primary">LOC109484521</name>
</gene>
<dbReference type="InterPro" id="IPR019734">
    <property type="entry name" value="TPR_rpt"/>
</dbReference>
<dbReference type="Pfam" id="PF00564">
    <property type="entry name" value="PB1"/>
    <property type="match status" value="1"/>
</dbReference>
<evidence type="ECO:0000313" key="12">
    <source>
        <dbReference type="Proteomes" id="UP000515135"/>
    </source>
</evidence>
<evidence type="ECO:0000256" key="9">
    <source>
        <dbReference type="SAM" id="MobiDB-lite"/>
    </source>
</evidence>
<feature type="compositionally biased region" description="Basic and acidic residues" evidence="9">
    <location>
        <begin position="240"/>
        <end position="250"/>
    </location>
</feature>
<feature type="compositionally biased region" description="Pro residues" evidence="9">
    <location>
        <begin position="387"/>
        <end position="399"/>
    </location>
</feature>
<name>A0A6P5AMZ1_BRABE</name>
<dbReference type="Pfam" id="PF14604">
    <property type="entry name" value="SH3_9"/>
    <property type="match status" value="1"/>
</dbReference>
<keyword evidence="4" id="KW-0963">Cytoplasm</keyword>
<dbReference type="SMART" id="SM00028">
    <property type="entry name" value="TPR"/>
    <property type="match status" value="3"/>
</dbReference>
<dbReference type="Proteomes" id="UP000515135">
    <property type="component" value="Unplaced"/>
</dbReference>
<feature type="compositionally biased region" description="Basic and acidic residues" evidence="9">
    <location>
        <begin position="217"/>
        <end position="228"/>
    </location>
</feature>
<feature type="compositionally biased region" description="Basic and acidic residues" evidence="9">
    <location>
        <begin position="297"/>
        <end position="316"/>
    </location>
</feature>
<evidence type="ECO:0000256" key="8">
    <source>
        <dbReference type="PROSITE-ProRule" id="PRU00339"/>
    </source>
</evidence>
<dbReference type="CDD" id="cd11870">
    <property type="entry name" value="SH3_p67phox-like_C"/>
    <property type="match status" value="1"/>
</dbReference>
<dbReference type="InterPro" id="IPR051864">
    <property type="entry name" value="NCF2_NOXA1"/>
</dbReference>
<dbReference type="SMART" id="SM00666">
    <property type="entry name" value="PB1"/>
    <property type="match status" value="1"/>
</dbReference>
<reference evidence="13" key="1">
    <citation type="submission" date="2025-08" db="UniProtKB">
        <authorList>
            <consortium name="RefSeq"/>
        </authorList>
    </citation>
    <scope>IDENTIFICATION</scope>
    <source>
        <tissue evidence="13">Gonad</tissue>
    </source>
</reference>
<dbReference type="KEGG" id="bbel:109484521"/>
<evidence type="ECO:0000256" key="4">
    <source>
        <dbReference type="ARBA" id="ARBA00022490"/>
    </source>
</evidence>
<dbReference type="SUPFAM" id="SSF54277">
    <property type="entry name" value="CAD &amp; PB1 domains"/>
    <property type="match status" value="1"/>
</dbReference>
<comment type="subcellular location">
    <subcellularLocation>
        <location evidence="1">Cytoplasm</location>
    </subcellularLocation>
</comment>
<feature type="domain" description="SH3" evidence="10">
    <location>
        <begin position="499"/>
        <end position="558"/>
    </location>
</feature>
<dbReference type="AlphaFoldDB" id="A0A6P5AMZ1"/>
<evidence type="ECO:0000259" key="11">
    <source>
        <dbReference type="PROSITE" id="PS51745"/>
    </source>
</evidence>
<dbReference type="GeneID" id="109484521"/>
<accession>A0A6P5AMZ1</accession>
<dbReference type="Gene3D" id="1.25.40.10">
    <property type="entry name" value="Tetratricopeptide repeat domain"/>
    <property type="match status" value="1"/>
</dbReference>
<dbReference type="PANTHER" id="PTHR15175:SF0">
    <property type="entry name" value="SH3 DOMAIN-CONTAINING PROTEIN C23A1.17"/>
    <property type="match status" value="1"/>
</dbReference>
<evidence type="ECO:0000256" key="6">
    <source>
        <dbReference type="ARBA" id="ARBA00022803"/>
    </source>
</evidence>
<dbReference type="PRINTS" id="PR00499">
    <property type="entry name" value="P67PHOX"/>
</dbReference>
<sequence>MATLKENLRLWDEGVAACDRGEFRTALEKFTGIQDPSAKILFNIGTVQMALGQVQPAAKSFSSTLEKDEHLSVAYFQRGLANFKCGRDQEGLRDFQESYQRLRRNALIDYKQLGLRYKLCACEVLYNTALVHFKLGQTAQCKEMLLEAQKVKIEPRHNVIDKALECLDRHQTFQPIEMPSNVLFRPATSIIQNLEKKDYLGKAKVVSSITDRDDFSGFEPLRRPKESQAKSLDAALRPEGTPHRVVRDHAPNSAEELEVRVGNMVFVAAQEEGWCSVSFNNKIGLVPAVCLEEVEDKRGKGEEGRIRDSKVPEPPRSKPPQPPVRPSPPARLPPMLMPPKKALPTPPDEDSAFLPPSAPPNRAPPPLVRGSLAQGDNGFYDNEEAPISPPARPPPPRPPSLSADMPVVVKVHHTDSYTVAIRSKSGATLRDLTVMVANKFEMAEDVVTLWYKKEGEEEMTEIVKDEDMREVWATVREGQLTLWLKDRKDDQESVSAMSMQFSKVVALHDYEASEPGDLGFMEGDVITIMSQVNEDWLEGRSRGNVGIFPAGYVKPWDKRLPKEGISCA</sequence>
<keyword evidence="5" id="KW-0677">Repeat</keyword>
<feature type="domain" description="SH3" evidence="10">
    <location>
        <begin position="238"/>
        <end position="296"/>
    </location>
</feature>
<comment type="similarity">
    <text evidence="2">Belongs to the NCF2/NOXA1 family.</text>
</comment>
<dbReference type="Gene3D" id="3.10.20.90">
    <property type="entry name" value="Phosphatidylinositol 3-kinase Catalytic Subunit, Chain A, domain 1"/>
    <property type="match status" value="1"/>
</dbReference>
<dbReference type="PROSITE" id="PS51745">
    <property type="entry name" value="PB1"/>
    <property type="match status" value="1"/>
</dbReference>
<dbReference type="SMART" id="SM00326">
    <property type="entry name" value="SH3"/>
    <property type="match status" value="2"/>
</dbReference>
<evidence type="ECO:0000256" key="1">
    <source>
        <dbReference type="ARBA" id="ARBA00004496"/>
    </source>
</evidence>
<evidence type="ECO:0000256" key="7">
    <source>
        <dbReference type="PROSITE-ProRule" id="PRU00192"/>
    </source>
</evidence>
<dbReference type="SUPFAM" id="SSF48452">
    <property type="entry name" value="TPR-like"/>
    <property type="match status" value="1"/>
</dbReference>
<dbReference type="RefSeq" id="XP_019643391.1">
    <property type="nucleotide sequence ID" value="XM_019787832.1"/>
</dbReference>
<dbReference type="GO" id="GO:0005737">
    <property type="term" value="C:cytoplasm"/>
    <property type="evidence" value="ECO:0007669"/>
    <property type="project" value="UniProtKB-SubCell"/>
</dbReference>
<feature type="region of interest" description="Disordered" evidence="9">
    <location>
        <begin position="297"/>
        <end position="403"/>
    </location>
</feature>